<dbReference type="EMBL" id="CM000913">
    <property type="protein sequence ID" value="EFG05205.1"/>
    <property type="molecule type" value="Genomic_DNA"/>
</dbReference>
<organism evidence="2 3">
    <name type="scientific">Streptomyces clavuligerus</name>
    <dbReference type="NCBI Taxonomy" id="1901"/>
    <lineage>
        <taxon>Bacteria</taxon>
        <taxon>Bacillati</taxon>
        <taxon>Actinomycetota</taxon>
        <taxon>Actinomycetes</taxon>
        <taxon>Kitasatosporales</taxon>
        <taxon>Streptomycetaceae</taxon>
        <taxon>Streptomyces</taxon>
    </lineage>
</organism>
<dbReference type="AlphaFoldDB" id="E2Q645"/>
<keyword evidence="3" id="KW-1185">Reference proteome</keyword>
<accession>E2Q645</accession>
<dbReference type="eggNOG" id="ENOG503315W">
    <property type="taxonomic scope" value="Bacteria"/>
</dbReference>
<reference evidence="2 3" key="1">
    <citation type="journal article" date="2010" name="Genome Biol. Evol.">
        <title>The sequence of a 1.8-mb bacterial linear plasmid reveals a rich evolutionary reservoir of secondary metabolic pathways.</title>
        <authorList>
            <person name="Medema M.H."/>
            <person name="Trefzer A."/>
            <person name="Kovalchuk A."/>
            <person name="van den Berg M."/>
            <person name="Mueller U."/>
            <person name="Heijne W."/>
            <person name="Wu L."/>
            <person name="Alam M.T."/>
            <person name="Ronning C.M."/>
            <person name="Nierman W.C."/>
            <person name="Bovenberg R.A.L."/>
            <person name="Breitling R."/>
            <person name="Takano E."/>
        </authorList>
    </citation>
    <scope>NUCLEOTIDE SEQUENCE [LARGE SCALE GENOMIC DNA]</scope>
    <source>
        <strain evidence="3">ATCC 27064 / DSM 738 / JCM 4710 / NBRC 13307 / NCIMB 12785 / NRRL 3585 / VKM Ac-602</strain>
    </source>
</reference>
<protein>
    <submittedName>
        <fullName evidence="2">Regulatory protein</fullName>
    </submittedName>
</protein>
<dbReference type="STRING" id="1901.BB341_27115"/>
<proteinExistence type="predicted"/>
<gene>
    <name evidence="2" type="ORF">SCLAV_0129</name>
</gene>
<dbReference type="Pfam" id="PF04149">
    <property type="entry name" value="DUF397"/>
    <property type="match status" value="1"/>
</dbReference>
<feature type="domain" description="DUF397" evidence="1">
    <location>
        <begin position="54"/>
        <end position="106"/>
    </location>
</feature>
<dbReference type="Proteomes" id="UP000002357">
    <property type="component" value="Chromosome"/>
</dbReference>
<evidence type="ECO:0000313" key="2">
    <source>
        <dbReference type="EMBL" id="EFG05205.1"/>
    </source>
</evidence>
<evidence type="ECO:0000259" key="1">
    <source>
        <dbReference type="Pfam" id="PF04149"/>
    </source>
</evidence>
<evidence type="ECO:0000313" key="3">
    <source>
        <dbReference type="Proteomes" id="UP000002357"/>
    </source>
</evidence>
<name>E2Q645_STRCL</name>
<dbReference type="InterPro" id="IPR007278">
    <property type="entry name" value="DUF397"/>
</dbReference>
<sequence length="115" mass="12237">MVEYHGGMQLHLGLQMGLHVPSVKLREPPYDEQGAVVMERFANGMRAGALTSVTWTKSSHSNATGNCVELARLPDGSVALRNSRDPQGPALIYTPDEIAAFVAGARSGDFDGLIG</sequence>